<evidence type="ECO:0000313" key="4">
    <source>
        <dbReference type="EMBL" id="SFF66990.1"/>
    </source>
</evidence>
<gene>
    <name evidence="3" type="ORF">FHR37_003336</name>
    <name evidence="4" type="ORF">SAMN05421678_101343</name>
</gene>
<dbReference type="SUPFAM" id="SSF56601">
    <property type="entry name" value="beta-lactamase/transpeptidase-like"/>
    <property type="match status" value="1"/>
</dbReference>
<reference evidence="4 5" key="1">
    <citation type="submission" date="2016-10" db="EMBL/GenBank/DDBJ databases">
        <authorList>
            <person name="de Groot N.N."/>
        </authorList>
    </citation>
    <scope>NUCLEOTIDE SEQUENCE [LARGE SCALE GENOMIC DNA]</scope>
    <source>
        <strain evidence="4 5">CPCC 202808</strain>
    </source>
</reference>
<dbReference type="RefSeq" id="WP_092880290.1">
    <property type="nucleotide sequence ID" value="NZ_FOOI01000001.1"/>
</dbReference>
<evidence type="ECO:0000313" key="5">
    <source>
        <dbReference type="Proteomes" id="UP000199052"/>
    </source>
</evidence>
<evidence type="ECO:0000313" key="6">
    <source>
        <dbReference type="Proteomes" id="UP000533017"/>
    </source>
</evidence>
<dbReference type="InterPro" id="IPR050789">
    <property type="entry name" value="Diverse_Enzym_Activities"/>
</dbReference>
<feature type="domain" description="Beta-lactamase-related" evidence="2">
    <location>
        <begin position="93"/>
        <end position="420"/>
    </location>
</feature>
<dbReference type="Pfam" id="PF20773">
    <property type="entry name" value="InhA-like_MAM"/>
    <property type="match status" value="1"/>
</dbReference>
<dbReference type="AlphaFoldDB" id="A0A1I2KL69"/>
<dbReference type="InterPro" id="IPR012338">
    <property type="entry name" value="Beta-lactam/transpept-like"/>
</dbReference>
<dbReference type="OrthoDB" id="9809635at2"/>
<proteinExistence type="predicted"/>
<dbReference type="Proteomes" id="UP000199052">
    <property type="component" value="Unassembled WGS sequence"/>
</dbReference>
<dbReference type="PANTHER" id="PTHR43283">
    <property type="entry name" value="BETA-LACTAMASE-RELATED"/>
    <property type="match status" value="1"/>
</dbReference>
<keyword evidence="6" id="KW-1185">Reference proteome</keyword>
<dbReference type="PANTHER" id="PTHR43283:SF11">
    <property type="entry name" value="BETA-LACTAMASE-RELATED DOMAIN-CONTAINING PROTEIN"/>
    <property type="match status" value="1"/>
</dbReference>
<accession>A0A1I2KL69</accession>
<organism evidence="4 5">
    <name type="scientific">Actinopolymorpha cephalotaxi</name>
    <dbReference type="NCBI Taxonomy" id="504797"/>
    <lineage>
        <taxon>Bacteria</taxon>
        <taxon>Bacillati</taxon>
        <taxon>Actinomycetota</taxon>
        <taxon>Actinomycetes</taxon>
        <taxon>Propionibacteriales</taxon>
        <taxon>Actinopolymorphaceae</taxon>
        <taxon>Actinopolymorpha</taxon>
    </lineage>
</organism>
<evidence type="ECO:0000256" key="1">
    <source>
        <dbReference type="ARBA" id="ARBA00022801"/>
    </source>
</evidence>
<dbReference type="Gene3D" id="3.40.710.10">
    <property type="entry name" value="DD-peptidase/beta-lactamase superfamily"/>
    <property type="match status" value="1"/>
</dbReference>
<evidence type="ECO:0000259" key="2">
    <source>
        <dbReference type="Pfam" id="PF00144"/>
    </source>
</evidence>
<dbReference type="EMBL" id="FOOI01000001">
    <property type="protein sequence ID" value="SFF66990.1"/>
    <property type="molecule type" value="Genomic_DNA"/>
</dbReference>
<dbReference type="GO" id="GO:0016787">
    <property type="term" value="F:hydrolase activity"/>
    <property type="evidence" value="ECO:0007669"/>
    <property type="project" value="UniProtKB-KW"/>
</dbReference>
<dbReference type="Proteomes" id="UP000533017">
    <property type="component" value="Unassembled WGS sequence"/>
</dbReference>
<dbReference type="Pfam" id="PF00144">
    <property type="entry name" value="Beta-lactamase"/>
    <property type="match status" value="1"/>
</dbReference>
<protein>
    <submittedName>
        <fullName evidence="3">CubicO group peptidase (Beta-lactamase class C family)</fullName>
    </submittedName>
    <submittedName>
        <fullName evidence="4">CubicO group peptidase, beta-lactamase class C family</fullName>
    </submittedName>
</protein>
<sequence>MDGWRGRASVRVVTAIALVGTVLVAVLASIPPPARADARSRGFDHPYEGFAPPGTRLRAGTPKEAGLDAAELATMVEDLRGYLRPQGDGHPLYPGAVVLVAREGKVVVHEAMGQAVKYADASGAELPADQQVPMRPDTIFDLASISKLFTSIVVMQQVEAGRVNLDAPVAKYLPEFATFGKEPITVRQLLTHTSGLPSWMRLWRPYPDRASRIAAVLAVKPSAPAGTTYVYSDLNLITLGVLVERVTGRGLNELVRAGITEPLHMVDTGYNPPADKLNRVAATEFESDPDRGMVRGSVHDENAWSLGGVAGHAGVFSTASDLAILAQTMMNGGKYAGHRVLEEKTVTAMLTDLNEGFPGHAHGLGFELDQRFYMGALSSPRTAGHTGFTGTSVVIDMLSRSIAILTTNRVHPRREWSSVNVARRTVADHVARALDVTPRHGRTAWYAGHADDTTATLTLPVTLREERTRLGFDLFVDTEIADVLTLELSRDGGATWSPLPYVVSSRGRIANHDGSISGFTGRHWQQAYAEVDESPGQVQLRWRYVTDPLYQGRGVYVDEVRLGDAQGTLFNGEREADRFLADGWSQATR</sequence>
<dbReference type="InterPro" id="IPR001466">
    <property type="entry name" value="Beta-lactam-related"/>
</dbReference>
<keyword evidence="1" id="KW-0378">Hydrolase</keyword>
<dbReference type="STRING" id="504797.SAMN05421678_101343"/>
<name>A0A1I2KL69_9ACTN</name>
<dbReference type="EMBL" id="JACBZA010000001">
    <property type="protein sequence ID" value="NYH84485.1"/>
    <property type="molecule type" value="Genomic_DNA"/>
</dbReference>
<reference evidence="3 6" key="2">
    <citation type="submission" date="2020-07" db="EMBL/GenBank/DDBJ databases">
        <title>Sequencing the genomes of 1000 actinobacteria strains.</title>
        <authorList>
            <person name="Klenk H.-P."/>
        </authorList>
    </citation>
    <scope>NUCLEOTIDE SEQUENCE [LARGE SCALE GENOMIC DNA]</scope>
    <source>
        <strain evidence="3 6">DSM 45117</strain>
    </source>
</reference>
<evidence type="ECO:0000313" key="3">
    <source>
        <dbReference type="EMBL" id="NYH84485.1"/>
    </source>
</evidence>